<dbReference type="Proteomes" id="UP000199236">
    <property type="component" value="Unassembled WGS sequence"/>
</dbReference>
<evidence type="ECO:0000256" key="6">
    <source>
        <dbReference type="PIRSR" id="PIRSR005096-1"/>
    </source>
</evidence>
<dbReference type="STRING" id="655353.SAMN04488056_11851"/>
<evidence type="ECO:0000256" key="3">
    <source>
        <dbReference type="ARBA" id="ARBA00023235"/>
    </source>
</evidence>
<dbReference type="AlphaFoldDB" id="A0A1I5LX72"/>
<dbReference type="InterPro" id="IPR008183">
    <property type="entry name" value="Aldose_1/G6P_1-epimerase"/>
</dbReference>
<protein>
    <recommendedName>
        <fullName evidence="5">Aldose 1-epimerase</fullName>
        <ecNumber evidence="5">5.1.3.3</ecNumber>
    </recommendedName>
</protein>
<dbReference type="GO" id="GO:0006006">
    <property type="term" value="P:glucose metabolic process"/>
    <property type="evidence" value="ECO:0007669"/>
    <property type="project" value="TreeGrafter"/>
</dbReference>
<dbReference type="CDD" id="cd09019">
    <property type="entry name" value="galactose_mutarotase_like"/>
    <property type="match status" value="1"/>
</dbReference>
<dbReference type="UniPathway" id="UPA00242"/>
<keyword evidence="10" id="KW-1185">Reference proteome</keyword>
<dbReference type="SUPFAM" id="SSF74650">
    <property type="entry name" value="Galactose mutarotase-like"/>
    <property type="match status" value="1"/>
</dbReference>
<accession>A0A1I5LX72</accession>
<comment type="catalytic activity">
    <reaction evidence="5">
        <text>alpha-D-glucose = beta-D-glucose</text>
        <dbReference type="Rhea" id="RHEA:10264"/>
        <dbReference type="ChEBI" id="CHEBI:15903"/>
        <dbReference type="ChEBI" id="CHEBI:17925"/>
        <dbReference type="EC" id="5.1.3.3"/>
    </reaction>
</comment>
<dbReference type="GO" id="GO:0033499">
    <property type="term" value="P:galactose catabolic process via UDP-galactose, Leloir pathway"/>
    <property type="evidence" value="ECO:0007669"/>
    <property type="project" value="TreeGrafter"/>
</dbReference>
<dbReference type="PANTHER" id="PTHR10091">
    <property type="entry name" value="ALDOSE-1-EPIMERASE"/>
    <property type="match status" value="1"/>
</dbReference>
<dbReference type="InterPro" id="IPR014718">
    <property type="entry name" value="GH-type_carb-bd"/>
</dbReference>
<dbReference type="InterPro" id="IPR011013">
    <property type="entry name" value="Gal_mutarotase_sf_dom"/>
</dbReference>
<name>A0A1I5LX72_9HYPH</name>
<reference evidence="9 10" key="1">
    <citation type="submission" date="2016-10" db="EMBL/GenBank/DDBJ databases">
        <authorList>
            <person name="de Groot N.N."/>
        </authorList>
    </citation>
    <scope>NUCLEOTIDE SEQUENCE [LARGE SCALE GENOMIC DNA]</scope>
    <source>
        <strain evidence="9 10">CGMCC 1.9157</strain>
    </source>
</reference>
<dbReference type="GO" id="GO:0030246">
    <property type="term" value="F:carbohydrate binding"/>
    <property type="evidence" value="ECO:0007669"/>
    <property type="project" value="InterPro"/>
</dbReference>
<dbReference type="InterPro" id="IPR015443">
    <property type="entry name" value="Aldose_1-epimerase"/>
</dbReference>
<keyword evidence="4 5" id="KW-0119">Carbohydrate metabolism</keyword>
<feature type="binding site" evidence="8">
    <location>
        <begin position="79"/>
        <end position="80"/>
    </location>
    <ligand>
        <name>beta-D-galactose</name>
        <dbReference type="ChEBI" id="CHEBI:27667"/>
    </ligand>
</feature>
<evidence type="ECO:0000256" key="2">
    <source>
        <dbReference type="ARBA" id="ARBA00006206"/>
    </source>
</evidence>
<dbReference type="PANTHER" id="PTHR10091:SF0">
    <property type="entry name" value="GALACTOSE MUTAROTASE"/>
    <property type="match status" value="1"/>
</dbReference>
<evidence type="ECO:0000313" key="9">
    <source>
        <dbReference type="EMBL" id="SFP01773.1"/>
    </source>
</evidence>
<feature type="active site" description="Proton donor" evidence="6">
    <location>
        <position position="181"/>
    </location>
</feature>
<dbReference type="GO" id="GO:0004034">
    <property type="term" value="F:aldose 1-epimerase activity"/>
    <property type="evidence" value="ECO:0007669"/>
    <property type="project" value="UniProtKB-EC"/>
</dbReference>
<evidence type="ECO:0000256" key="1">
    <source>
        <dbReference type="ARBA" id="ARBA00005028"/>
    </source>
</evidence>
<feature type="binding site" evidence="7">
    <location>
        <position position="248"/>
    </location>
    <ligand>
        <name>beta-D-galactose</name>
        <dbReference type="ChEBI" id="CHEBI:27667"/>
    </ligand>
</feature>
<organism evidence="9 10">
    <name type="scientific">Cohaesibacter marisflavi</name>
    <dbReference type="NCBI Taxonomy" id="655353"/>
    <lineage>
        <taxon>Bacteria</taxon>
        <taxon>Pseudomonadati</taxon>
        <taxon>Pseudomonadota</taxon>
        <taxon>Alphaproteobacteria</taxon>
        <taxon>Hyphomicrobiales</taxon>
        <taxon>Cohaesibacteraceae</taxon>
    </lineage>
</organism>
<dbReference type="InterPro" id="IPR047215">
    <property type="entry name" value="Galactose_mutarotase-like"/>
</dbReference>
<feature type="active site" description="Proton acceptor" evidence="6">
    <location>
        <position position="316"/>
    </location>
</feature>
<dbReference type="EC" id="5.1.3.3" evidence="5"/>
<evidence type="ECO:0000256" key="5">
    <source>
        <dbReference type="PIRNR" id="PIRNR005096"/>
    </source>
</evidence>
<dbReference type="EMBL" id="FOVR01000018">
    <property type="protein sequence ID" value="SFP01773.1"/>
    <property type="molecule type" value="Genomic_DNA"/>
</dbReference>
<dbReference type="PIRSF" id="PIRSF005096">
    <property type="entry name" value="GALM"/>
    <property type="match status" value="1"/>
</dbReference>
<sequence>MKKTIETYGAVDGKRVDLITLSNKGGMTVRVTNYGCIVTSIEVPDKNGTLADVVLGYESLERYLSGHPFFGAIAGRFANRIKDGQFAIDGQSYELETNEAPTGQHLHGGSKGFDKYVWGYDLEESEDAILIHFHRVSPDGESGYPGTMQVTHTIGLSEDNALCYDFTASCDQPTIVNLVNHSYYNLAGHDSGSVADHELTLYSDFYTPVSDTMIPTGEIRLVEGTGLDFRNPTVIGTNMKKVDAGGIDNNFILSDKQTEGPYTLAADLYEPKSGRSMTVLTTQPAIQFYNAFKLSNKEWIGRNGFKYEAFGGLCLETQGFPDAPNQPHFPSAVLKPGEVYHHRTLHRFGTR</sequence>
<dbReference type="NCBIfam" id="NF008277">
    <property type="entry name" value="PRK11055.1"/>
    <property type="match status" value="1"/>
</dbReference>
<keyword evidence="3 5" id="KW-0413">Isomerase</keyword>
<dbReference type="OrthoDB" id="9779408at2"/>
<evidence type="ECO:0000256" key="4">
    <source>
        <dbReference type="ARBA" id="ARBA00023277"/>
    </source>
</evidence>
<evidence type="ECO:0000313" key="10">
    <source>
        <dbReference type="Proteomes" id="UP000199236"/>
    </source>
</evidence>
<evidence type="ECO:0000256" key="8">
    <source>
        <dbReference type="PIRSR" id="PIRSR005096-3"/>
    </source>
</evidence>
<dbReference type="RefSeq" id="WP_090075409.1">
    <property type="nucleotide sequence ID" value="NZ_FOVR01000018.1"/>
</dbReference>
<dbReference type="Gene3D" id="2.70.98.10">
    <property type="match status" value="1"/>
</dbReference>
<feature type="binding site" evidence="8">
    <location>
        <begin position="181"/>
        <end position="183"/>
    </location>
    <ligand>
        <name>beta-D-galactose</name>
        <dbReference type="ChEBI" id="CHEBI:27667"/>
    </ligand>
</feature>
<dbReference type="Pfam" id="PF01263">
    <property type="entry name" value="Aldose_epim"/>
    <property type="match status" value="1"/>
</dbReference>
<gene>
    <name evidence="9" type="ORF">SAMN04488056_11851</name>
</gene>
<comment type="pathway">
    <text evidence="1 5">Carbohydrate metabolism; hexose metabolism.</text>
</comment>
<comment type="similarity">
    <text evidence="2 5">Belongs to the aldose epimerase family.</text>
</comment>
<evidence type="ECO:0000256" key="7">
    <source>
        <dbReference type="PIRSR" id="PIRSR005096-2"/>
    </source>
</evidence>
<proteinExistence type="inferred from homology"/>